<comment type="caution">
    <text evidence="2">The sequence shown here is derived from an EMBL/GenBank/DDBJ whole genome shotgun (WGS) entry which is preliminary data.</text>
</comment>
<organism evidence="2 3">
    <name type="scientific">Ladona fulva</name>
    <name type="common">Scarce chaser dragonfly</name>
    <name type="synonym">Libellula fulva</name>
    <dbReference type="NCBI Taxonomy" id="123851"/>
    <lineage>
        <taxon>Eukaryota</taxon>
        <taxon>Metazoa</taxon>
        <taxon>Ecdysozoa</taxon>
        <taxon>Arthropoda</taxon>
        <taxon>Hexapoda</taxon>
        <taxon>Insecta</taxon>
        <taxon>Pterygota</taxon>
        <taxon>Palaeoptera</taxon>
        <taxon>Odonata</taxon>
        <taxon>Epiprocta</taxon>
        <taxon>Anisoptera</taxon>
        <taxon>Libelluloidea</taxon>
        <taxon>Libellulidae</taxon>
        <taxon>Ladona</taxon>
    </lineage>
</organism>
<proteinExistence type="predicted"/>
<feature type="domain" description="Chitin-binding type-4" evidence="1">
    <location>
        <begin position="34"/>
        <end position="245"/>
    </location>
</feature>
<dbReference type="AlphaFoldDB" id="A0A8K0KHC8"/>
<accession>A0A8K0KHC8</accession>
<keyword evidence="3" id="KW-1185">Reference proteome</keyword>
<evidence type="ECO:0000313" key="3">
    <source>
        <dbReference type="Proteomes" id="UP000792457"/>
    </source>
</evidence>
<name>A0A8K0KHC8_LADFU</name>
<dbReference type="Pfam" id="PF03067">
    <property type="entry name" value="LPMO_10"/>
    <property type="match status" value="1"/>
</dbReference>
<dbReference type="PANTHER" id="PTHR21113">
    <property type="entry name" value="AGAP001705-PA"/>
    <property type="match status" value="1"/>
</dbReference>
<reference evidence="2" key="2">
    <citation type="submission" date="2017-10" db="EMBL/GenBank/DDBJ databases">
        <title>Ladona fulva Genome sequencing and assembly.</title>
        <authorList>
            <person name="Murali S."/>
            <person name="Richards S."/>
            <person name="Bandaranaike D."/>
            <person name="Bellair M."/>
            <person name="Blankenburg K."/>
            <person name="Chao H."/>
            <person name="Dinh H."/>
            <person name="Doddapaneni H."/>
            <person name="Dugan-Rocha S."/>
            <person name="Elkadiri S."/>
            <person name="Gnanaolivu R."/>
            <person name="Hernandez B."/>
            <person name="Skinner E."/>
            <person name="Javaid M."/>
            <person name="Lee S."/>
            <person name="Li M."/>
            <person name="Ming W."/>
            <person name="Munidasa M."/>
            <person name="Muniz J."/>
            <person name="Nguyen L."/>
            <person name="Hughes D."/>
            <person name="Osuji N."/>
            <person name="Pu L.-L."/>
            <person name="Puazo M."/>
            <person name="Qu C."/>
            <person name="Quiroz J."/>
            <person name="Raj R."/>
            <person name="Weissenberger G."/>
            <person name="Xin Y."/>
            <person name="Zou X."/>
            <person name="Han Y."/>
            <person name="Worley K."/>
            <person name="Muzny D."/>
            <person name="Gibbs R."/>
        </authorList>
    </citation>
    <scope>NUCLEOTIDE SEQUENCE</scope>
    <source>
        <strain evidence="2">Sampled in the wild</strain>
    </source>
</reference>
<evidence type="ECO:0000313" key="2">
    <source>
        <dbReference type="EMBL" id="KAG8233715.1"/>
    </source>
</evidence>
<sequence>MSNRVVAKVHTMASKLIILAASVLVLAAVGVDGHGYLYEPCMRSSLWRLGAPVPVNWEDDQLNCGGFGPLIMEDYPYEFQTQWVTNGGKCGECGDAWNLARPRPNENGGKFGTGYIAQRYKEGELIDVHINITASHKGYFEFRLCPMDGSEDEFLVTVGKQGMQVDQECLDRHLLTLEDGSTQWILKTFEPGMYTMKVQLPKGIKCEACVFQWHWRTANSWGTCEDGHEAVGCGPQETWNNCADIAIE</sequence>
<dbReference type="EMBL" id="KZ308742">
    <property type="protein sequence ID" value="KAG8233715.1"/>
    <property type="molecule type" value="Genomic_DNA"/>
</dbReference>
<protein>
    <recommendedName>
        <fullName evidence="1">Chitin-binding type-4 domain-containing protein</fullName>
    </recommendedName>
</protein>
<evidence type="ECO:0000259" key="1">
    <source>
        <dbReference type="Pfam" id="PF03067"/>
    </source>
</evidence>
<dbReference type="Proteomes" id="UP000792457">
    <property type="component" value="Unassembled WGS sequence"/>
</dbReference>
<dbReference type="InterPro" id="IPR004302">
    <property type="entry name" value="Cellulose/chitin-bd_N"/>
</dbReference>
<dbReference type="PANTHER" id="PTHR21113:SF4">
    <property type="entry name" value="CHITIN-BINDING TYPE-4 DOMAIN-CONTAINING PROTEIN"/>
    <property type="match status" value="1"/>
</dbReference>
<gene>
    <name evidence="2" type="ORF">J437_LFUL013835</name>
</gene>
<dbReference type="OrthoDB" id="64893at2759"/>
<reference evidence="2" key="1">
    <citation type="submission" date="2013-04" db="EMBL/GenBank/DDBJ databases">
        <authorList>
            <person name="Qu J."/>
            <person name="Murali S.C."/>
            <person name="Bandaranaike D."/>
            <person name="Bellair M."/>
            <person name="Blankenburg K."/>
            <person name="Chao H."/>
            <person name="Dinh H."/>
            <person name="Doddapaneni H."/>
            <person name="Downs B."/>
            <person name="Dugan-Rocha S."/>
            <person name="Elkadiri S."/>
            <person name="Gnanaolivu R.D."/>
            <person name="Hernandez B."/>
            <person name="Javaid M."/>
            <person name="Jayaseelan J.C."/>
            <person name="Lee S."/>
            <person name="Li M."/>
            <person name="Ming W."/>
            <person name="Munidasa M."/>
            <person name="Muniz J."/>
            <person name="Nguyen L."/>
            <person name="Ongeri F."/>
            <person name="Osuji N."/>
            <person name="Pu L.-L."/>
            <person name="Puazo M."/>
            <person name="Qu C."/>
            <person name="Quiroz J."/>
            <person name="Raj R."/>
            <person name="Weissenberger G."/>
            <person name="Xin Y."/>
            <person name="Zou X."/>
            <person name="Han Y."/>
            <person name="Richards S."/>
            <person name="Worley K."/>
            <person name="Muzny D."/>
            <person name="Gibbs R."/>
        </authorList>
    </citation>
    <scope>NUCLEOTIDE SEQUENCE</scope>
    <source>
        <strain evidence="2">Sampled in the wild</strain>
    </source>
</reference>